<reference evidence="2" key="1">
    <citation type="journal article" date="2023" name="Front. Plant Sci.">
        <title>Chromosomal-level genome assembly of Melastoma candidum provides insights into trichome evolution.</title>
        <authorList>
            <person name="Zhong Y."/>
            <person name="Wu W."/>
            <person name="Sun C."/>
            <person name="Zou P."/>
            <person name="Liu Y."/>
            <person name="Dai S."/>
            <person name="Zhou R."/>
        </authorList>
    </citation>
    <scope>NUCLEOTIDE SEQUENCE [LARGE SCALE GENOMIC DNA]</scope>
</reference>
<dbReference type="EMBL" id="CM042880">
    <property type="protein sequence ID" value="KAI4389643.1"/>
    <property type="molecule type" value="Genomic_DNA"/>
</dbReference>
<name>A0ACB9SJF9_9MYRT</name>
<keyword evidence="2" id="KW-1185">Reference proteome</keyword>
<evidence type="ECO:0000313" key="2">
    <source>
        <dbReference type="Proteomes" id="UP001057402"/>
    </source>
</evidence>
<dbReference type="Proteomes" id="UP001057402">
    <property type="component" value="Chromosome 1"/>
</dbReference>
<sequence length="229" mass="25503">MLFFIQSIKSTPIAVSDRSIDPLAVNTRTAMESMIKKYQQKFRKAKEEMDRWSEAQSRLISQFNNVSSIIERLPIIRKEENFGALSCVDGIADAVLSKQLQSLQSILLSMGDTLAEFRGVVLSLEKLHRDGGEFVRGGSSGQLGAKQLQQQIGLKPSLSDCLDGLKLLYNMHFAEYRLKSSIVSALPLIVFKSSISDLSSLRQLLADQPNIPPDEVRSILDIIFAEEIS</sequence>
<accession>A0ACB9SJF9</accession>
<evidence type="ECO:0000313" key="1">
    <source>
        <dbReference type="EMBL" id="KAI4389643.1"/>
    </source>
</evidence>
<comment type="caution">
    <text evidence="1">The sequence shown here is derived from an EMBL/GenBank/DDBJ whole genome shotgun (WGS) entry which is preliminary data.</text>
</comment>
<organism evidence="1 2">
    <name type="scientific">Melastoma candidum</name>
    <dbReference type="NCBI Taxonomy" id="119954"/>
    <lineage>
        <taxon>Eukaryota</taxon>
        <taxon>Viridiplantae</taxon>
        <taxon>Streptophyta</taxon>
        <taxon>Embryophyta</taxon>
        <taxon>Tracheophyta</taxon>
        <taxon>Spermatophyta</taxon>
        <taxon>Magnoliopsida</taxon>
        <taxon>eudicotyledons</taxon>
        <taxon>Gunneridae</taxon>
        <taxon>Pentapetalae</taxon>
        <taxon>rosids</taxon>
        <taxon>malvids</taxon>
        <taxon>Myrtales</taxon>
        <taxon>Melastomataceae</taxon>
        <taxon>Melastomatoideae</taxon>
        <taxon>Melastomateae</taxon>
        <taxon>Melastoma</taxon>
    </lineage>
</organism>
<gene>
    <name evidence="1" type="ORF">MLD38_001848</name>
</gene>
<proteinExistence type="predicted"/>
<protein>
    <submittedName>
        <fullName evidence="1">Uncharacterized protein</fullName>
    </submittedName>
</protein>